<sequence>MRATISIASSFPLLASLAQATWLTMVDNGGCMNVAPENLDGWKGDLDPYDQWEYKNGSRVPYTSVCSVVGIDYDNPNQPITLTLNNPINLGDRGQATLSTIWKKVYPAPSWACRPYFNCPYSAPGCTANFTWDPKLPVVYLKNFTSPTGVENPNIVCLWYENRTSLLSAFLQATPQQTATSPMPSHRINTPSSDICLFATETTIITTDGQYQCCDYESAAPVLPLQVNPYYNGWGNQYTGPWPSVPWWWINPFAAST</sequence>
<gene>
    <name evidence="2" type="ORF">HO173_010237</name>
</gene>
<dbReference type="Proteomes" id="UP000578531">
    <property type="component" value="Unassembled WGS sequence"/>
</dbReference>
<keyword evidence="1" id="KW-0732">Signal</keyword>
<evidence type="ECO:0000256" key="1">
    <source>
        <dbReference type="SAM" id="SignalP"/>
    </source>
</evidence>
<reference evidence="2 3" key="1">
    <citation type="journal article" date="2020" name="Genomics">
        <title>Complete, high-quality genomes from long-read metagenomic sequencing of two wolf lichen thalli reveals enigmatic genome architecture.</title>
        <authorList>
            <person name="McKenzie S.K."/>
            <person name="Walston R.F."/>
            <person name="Allen J.L."/>
        </authorList>
    </citation>
    <scope>NUCLEOTIDE SEQUENCE [LARGE SCALE GENOMIC DNA]</scope>
    <source>
        <strain evidence="2">WasteWater2</strain>
    </source>
</reference>
<dbReference type="EMBL" id="JACCJC010000056">
    <property type="protein sequence ID" value="KAF6231485.1"/>
    <property type="molecule type" value="Genomic_DNA"/>
</dbReference>
<evidence type="ECO:0000313" key="2">
    <source>
        <dbReference type="EMBL" id="KAF6231485.1"/>
    </source>
</evidence>
<proteinExistence type="predicted"/>
<feature type="signal peptide" evidence="1">
    <location>
        <begin position="1"/>
        <end position="20"/>
    </location>
</feature>
<feature type="chain" id="PRO_5034000845" evidence="1">
    <location>
        <begin position="21"/>
        <end position="257"/>
    </location>
</feature>
<organism evidence="2 3">
    <name type="scientific">Letharia columbiana</name>
    <dbReference type="NCBI Taxonomy" id="112416"/>
    <lineage>
        <taxon>Eukaryota</taxon>
        <taxon>Fungi</taxon>
        <taxon>Dikarya</taxon>
        <taxon>Ascomycota</taxon>
        <taxon>Pezizomycotina</taxon>
        <taxon>Lecanoromycetes</taxon>
        <taxon>OSLEUM clade</taxon>
        <taxon>Lecanoromycetidae</taxon>
        <taxon>Lecanorales</taxon>
        <taxon>Lecanorineae</taxon>
        <taxon>Parmeliaceae</taxon>
        <taxon>Letharia</taxon>
    </lineage>
</organism>
<name>A0A8H6FMZ2_9LECA</name>
<keyword evidence="3" id="KW-1185">Reference proteome</keyword>
<dbReference type="AlphaFoldDB" id="A0A8H6FMZ2"/>
<accession>A0A8H6FMZ2</accession>
<evidence type="ECO:0000313" key="3">
    <source>
        <dbReference type="Proteomes" id="UP000578531"/>
    </source>
</evidence>
<protein>
    <submittedName>
        <fullName evidence="2">Uncharacterized protein</fullName>
    </submittedName>
</protein>
<comment type="caution">
    <text evidence="2">The sequence shown here is derived from an EMBL/GenBank/DDBJ whole genome shotgun (WGS) entry which is preliminary data.</text>
</comment>
<dbReference type="GeneID" id="59291884"/>
<dbReference type="OrthoDB" id="10480739at2759"/>
<dbReference type="RefSeq" id="XP_037160917.1">
    <property type="nucleotide sequence ID" value="XM_037312123.1"/>
</dbReference>